<keyword evidence="3" id="KW-1185">Reference proteome</keyword>
<proteinExistence type="predicted"/>
<comment type="caution">
    <text evidence="2">The sequence shown here is derived from an EMBL/GenBank/DDBJ whole genome shotgun (WGS) entry which is preliminary data.</text>
</comment>
<sequence>MRTFRELAPCLPRGRVSSAPSSRVPPITIRRQDSASCGKLNAPHSIPSKSRLGDVSAHSHQEWWEARVRFPTFLACKTIKNNFIPVRRLFPLHLFFPLASTSDKMASPTVYTRFTPAASCGIGKDLYAVEKTCFMYAGHPTPTTVVPLPTWLPECTAVQVGDPYDKLNPDCYAAWSFRPGGVSNVGYAPCPVSYTAASSFTYHPFWSSGEGTTRVTAYDVMAKHVQCCPEGDIKFTHDDYGENKKTRTHVHEGTTWSGDAYLLPRCRGTMTGGKRTVTLTDYRDTHAWERRRDVGLRTEVWEGNKEVWAAAESYAATIFADGHTCYGDCTQYWLESYTSPIHVPTTSAEESEAVTTRTVDSEDVTTDGPDTPPTTGLGTGSFTPTPTGTGLAPGPTSGAARRGFVRGGLLTVLTAAVVNFLV</sequence>
<evidence type="ECO:0000313" key="3">
    <source>
        <dbReference type="Proteomes" id="UP001303160"/>
    </source>
</evidence>
<dbReference type="EMBL" id="MU864012">
    <property type="protein sequence ID" value="KAK4195472.1"/>
    <property type="molecule type" value="Genomic_DNA"/>
</dbReference>
<evidence type="ECO:0000313" key="2">
    <source>
        <dbReference type="EMBL" id="KAK4195472.1"/>
    </source>
</evidence>
<feature type="compositionally biased region" description="Low complexity" evidence="1">
    <location>
        <begin position="366"/>
        <end position="398"/>
    </location>
</feature>
<feature type="compositionally biased region" description="Low complexity" evidence="1">
    <location>
        <begin position="346"/>
        <end position="358"/>
    </location>
</feature>
<protein>
    <submittedName>
        <fullName evidence="2">Uncharacterized protein</fullName>
    </submittedName>
</protein>
<accession>A0AAN7AR59</accession>
<reference evidence="2" key="2">
    <citation type="submission" date="2023-05" db="EMBL/GenBank/DDBJ databases">
        <authorList>
            <consortium name="Lawrence Berkeley National Laboratory"/>
            <person name="Steindorff A."/>
            <person name="Hensen N."/>
            <person name="Bonometti L."/>
            <person name="Westerberg I."/>
            <person name="Brannstrom I.O."/>
            <person name="Guillou S."/>
            <person name="Cros-Aarteil S."/>
            <person name="Calhoun S."/>
            <person name="Haridas S."/>
            <person name="Kuo A."/>
            <person name="Mondo S."/>
            <person name="Pangilinan J."/>
            <person name="Riley R."/>
            <person name="Labutti K."/>
            <person name="Andreopoulos B."/>
            <person name="Lipzen A."/>
            <person name="Chen C."/>
            <person name="Yanf M."/>
            <person name="Daum C."/>
            <person name="Ng V."/>
            <person name="Clum A."/>
            <person name="Ohm R."/>
            <person name="Martin F."/>
            <person name="Silar P."/>
            <person name="Natvig D."/>
            <person name="Lalanne C."/>
            <person name="Gautier V."/>
            <person name="Ament-Velasquez S.L."/>
            <person name="Kruys A."/>
            <person name="Hutchinson M.I."/>
            <person name="Powell A.J."/>
            <person name="Barry K."/>
            <person name="Miller A.N."/>
            <person name="Grigoriev I.V."/>
            <person name="Debuchy R."/>
            <person name="Gladieux P."/>
            <person name="Thoren M.H."/>
            <person name="Johannesson H."/>
        </authorList>
    </citation>
    <scope>NUCLEOTIDE SEQUENCE</scope>
    <source>
        <strain evidence="2">CBS 315.58</strain>
    </source>
</reference>
<feature type="region of interest" description="Disordered" evidence="1">
    <location>
        <begin position="346"/>
        <end position="398"/>
    </location>
</feature>
<dbReference type="Proteomes" id="UP001303160">
    <property type="component" value="Unassembled WGS sequence"/>
</dbReference>
<dbReference type="AlphaFoldDB" id="A0AAN7AR59"/>
<organism evidence="2 3">
    <name type="scientific">Triangularia verruculosa</name>
    <dbReference type="NCBI Taxonomy" id="2587418"/>
    <lineage>
        <taxon>Eukaryota</taxon>
        <taxon>Fungi</taxon>
        <taxon>Dikarya</taxon>
        <taxon>Ascomycota</taxon>
        <taxon>Pezizomycotina</taxon>
        <taxon>Sordariomycetes</taxon>
        <taxon>Sordariomycetidae</taxon>
        <taxon>Sordariales</taxon>
        <taxon>Podosporaceae</taxon>
        <taxon>Triangularia</taxon>
    </lineage>
</organism>
<evidence type="ECO:0000256" key="1">
    <source>
        <dbReference type="SAM" id="MobiDB-lite"/>
    </source>
</evidence>
<name>A0AAN7AR59_9PEZI</name>
<gene>
    <name evidence="2" type="ORF">QBC40DRAFT_236410</name>
</gene>
<reference evidence="2" key="1">
    <citation type="journal article" date="2023" name="Mol. Phylogenet. Evol.">
        <title>Genome-scale phylogeny and comparative genomics of the fungal order Sordariales.</title>
        <authorList>
            <person name="Hensen N."/>
            <person name="Bonometti L."/>
            <person name="Westerberg I."/>
            <person name="Brannstrom I.O."/>
            <person name="Guillou S."/>
            <person name="Cros-Aarteil S."/>
            <person name="Calhoun S."/>
            <person name="Haridas S."/>
            <person name="Kuo A."/>
            <person name="Mondo S."/>
            <person name="Pangilinan J."/>
            <person name="Riley R."/>
            <person name="LaButti K."/>
            <person name="Andreopoulos B."/>
            <person name="Lipzen A."/>
            <person name="Chen C."/>
            <person name="Yan M."/>
            <person name="Daum C."/>
            <person name="Ng V."/>
            <person name="Clum A."/>
            <person name="Steindorff A."/>
            <person name="Ohm R.A."/>
            <person name="Martin F."/>
            <person name="Silar P."/>
            <person name="Natvig D.O."/>
            <person name="Lalanne C."/>
            <person name="Gautier V."/>
            <person name="Ament-Velasquez S.L."/>
            <person name="Kruys A."/>
            <person name="Hutchinson M.I."/>
            <person name="Powell A.J."/>
            <person name="Barry K."/>
            <person name="Miller A.N."/>
            <person name="Grigoriev I.V."/>
            <person name="Debuchy R."/>
            <person name="Gladieux P."/>
            <person name="Hiltunen Thoren M."/>
            <person name="Johannesson H."/>
        </authorList>
    </citation>
    <scope>NUCLEOTIDE SEQUENCE</scope>
    <source>
        <strain evidence="2">CBS 315.58</strain>
    </source>
</reference>